<feature type="region of interest" description="Disordered" evidence="1">
    <location>
        <begin position="116"/>
        <end position="157"/>
    </location>
</feature>
<name>A0AAP5IFB4_9CYAN</name>
<accession>A0AAP5IFB4</accession>
<protein>
    <submittedName>
        <fullName evidence="2">Uncharacterized protein</fullName>
    </submittedName>
</protein>
<dbReference type="RefSeq" id="WP_310834486.1">
    <property type="nucleotide sequence ID" value="NZ_JAALHA020000037.1"/>
</dbReference>
<dbReference type="EMBL" id="JAALHA020000037">
    <property type="protein sequence ID" value="MDR9900668.1"/>
    <property type="molecule type" value="Genomic_DNA"/>
</dbReference>
<evidence type="ECO:0000313" key="3">
    <source>
        <dbReference type="Proteomes" id="UP000667802"/>
    </source>
</evidence>
<sequence>MLSVFLFLVIFISMCLFLYQEDDLPLQFIGATDTTAFRQYEFVGVFDPLDSVGIDFFTSIDSPVQDVNAQEGKTIVSAETPIPELSSTIINVNEAIPTTELPDAITLPCSEELAAVEKTVPKTRKKRTTKDNNTPKMKTTRKSKAKKEVEDQNQPAA</sequence>
<gene>
    <name evidence="2" type="ORF">G7B40_039965</name>
</gene>
<dbReference type="AlphaFoldDB" id="A0AAP5IFB4"/>
<organism evidence="2 3">
    <name type="scientific">Aetokthonos hydrillicola Thurmond2011</name>
    <dbReference type="NCBI Taxonomy" id="2712845"/>
    <lineage>
        <taxon>Bacteria</taxon>
        <taxon>Bacillati</taxon>
        <taxon>Cyanobacteriota</taxon>
        <taxon>Cyanophyceae</taxon>
        <taxon>Nostocales</taxon>
        <taxon>Hapalosiphonaceae</taxon>
        <taxon>Aetokthonos</taxon>
    </lineage>
</organism>
<evidence type="ECO:0000313" key="2">
    <source>
        <dbReference type="EMBL" id="MDR9900668.1"/>
    </source>
</evidence>
<proteinExistence type="predicted"/>
<evidence type="ECO:0000256" key="1">
    <source>
        <dbReference type="SAM" id="MobiDB-lite"/>
    </source>
</evidence>
<comment type="caution">
    <text evidence="2">The sequence shown here is derived from an EMBL/GenBank/DDBJ whole genome shotgun (WGS) entry which is preliminary data.</text>
</comment>
<keyword evidence="3" id="KW-1185">Reference proteome</keyword>
<dbReference type="Proteomes" id="UP000667802">
    <property type="component" value="Unassembled WGS sequence"/>
</dbReference>
<reference evidence="3" key="1">
    <citation type="journal article" date="2021" name="Science">
        <title>Hunting the eagle killer: A cyanobacterial neurotoxin causes vacuolar myelinopathy.</title>
        <authorList>
            <person name="Breinlinger S."/>
            <person name="Phillips T.J."/>
            <person name="Haram B.N."/>
            <person name="Mares J."/>
            <person name="Martinez Yerena J.A."/>
            <person name="Hrouzek P."/>
            <person name="Sobotka R."/>
            <person name="Henderson W.M."/>
            <person name="Schmieder P."/>
            <person name="Williams S.M."/>
            <person name="Lauderdale J.D."/>
            <person name="Wilde H.D."/>
            <person name="Gerrin W."/>
            <person name="Kust A."/>
            <person name="Washington J.W."/>
            <person name="Wagner C."/>
            <person name="Geier B."/>
            <person name="Liebeke M."/>
            <person name="Enke H."/>
            <person name="Niedermeyer T.H.J."/>
            <person name="Wilde S.B."/>
        </authorList>
    </citation>
    <scope>NUCLEOTIDE SEQUENCE [LARGE SCALE GENOMIC DNA]</scope>
    <source>
        <strain evidence="3">Thurmond2011</strain>
    </source>
</reference>